<dbReference type="AlphaFoldDB" id="A0A941F139"/>
<proteinExistence type="predicted"/>
<feature type="non-terminal residue" evidence="1">
    <location>
        <position position="131"/>
    </location>
</feature>
<keyword evidence="2" id="KW-1185">Reference proteome</keyword>
<gene>
    <name evidence="1" type="ORF">KDL01_42265</name>
</gene>
<dbReference type="Proteomes" id="UP000675781">
    <property type="component" value="Unassembled WGS sequence"/>
</dbReference>
<protein>
    <submittedName>
        <fullName evidence="1">Uncharacterized protein</fullName>
    </submittedName>
</protein>
<dbReference type="EMBL" id="JAGSOG010000791">
    <property type="protein sequence ID" value="MBR7839934.1"/>
    <property type="molecule type" value="Genomic_DNA"/>
</dbReference>
<sequence>MVRAECCVSGGAALADLLCKSPDLGAGLVPSPPGVRRVRGEVMDDPARVHPGWFAAVPGTDYIDGPHDADVMTVELEEVFARLLPGGAVEVSPACWQDGSGWVRFDLEPESAVWLTALVWVLLGGEPPGGG</sequence>
<name>A0A941F139_9ACTN</name>
<organism evidence="1 2">
    <name type="scientific">Actinospica durhamensis</name>
    <dbReference type="NCBI Taxonomy" id="1508375"/>
    <lineage>
        <taxon>Bacteria</taxon>
        <taxon>Bacillati</taxon>
        <taxon>Actinomycetota</taxon>
        <taxon>Actinomycetes</taxon>
        <taxon>Catenulisporales</taxon>
        <taxon>Actinospicaceae</taxon>
        <taxon>Actinospica</taxon>
    </lineage>
</organism>
<reference evidence="1" key="1">
    <citation type="submission" date="2021-04" db="EMBL/GenBank/DDBJ databases">
        <title>Genome based classification of Actinospica acidithermotolerans sp. nov., an actinobacterium isolated from an Indonesian hot spring.</title>
        <authorList>
            <person name="Kusuma A.B."/>
            <person name="Putra K.E."/>
            <person name="Nafisah S."/>
            <person name="Loh J."/>
            <person name="Nouioui I."/>
            <person name="Goodfellow M."/>
        </authorList>
    </citation>
    <scope>NUCLEOTIDE SEQUENCE</scope>
    <source>
        <strain evidence="1">CSCA 57</strain>
    </source>
</reference>
<evidence type="ECO:0000313" key="1">
    <source>
        <dbReference type="EMBL" id="MBR7839934.1"/>
    </source>
</evidence>
<comment type="caution">
    <text evidence="1">The sequence shown here is derived from an EMBL/GenBank/DDBJ whole genome shotgun (WGS) entry which is preliminary data.</text>
</comment>
<accession>A0A941F139</accession>
<evidence type="ECO:0000313" key="2">
    <source>
        <dbReference type="Proteomes" id="UP000675781"/>
    </source>
</evidence>